<dbReference type="AlphaFoldDB" id="A0A1V9F3E5"/>
<evidence type="ECO:0000256" key="2">
    <source>
        <dbReference type="ARBA" id="ARBA00022692"/>
    </source>
</evidence>
<dbReference type="InterPro" id="IPR050307">
    <property type="entry name" value="Sterol_Desaturase_Related"/>
</dbReference>
<evidence type="ECO:0000256" key="4">
    <source>
        <dbReference type="ARBA" id="ARBA00023136"/>
    </source>
</evidence>
<dbReference type="InterPro" id="IPR006694">
    <property type="entry name" value="Fatty_acid_hydroxylase"/>
</dbReference>
<keyword evidence="3 5" id="KW-1133">Transmembrane helix</keyword>
<dbReference type="EMBL" id="LVXG01000007">
    <property type="protein sequence ID" value="OQP52894.1"/>
    <property type="molecule type" value="Genomic_DNA"/>
</dbReference>
<feature type="transmembrane region" description="Helical" evidence="5">
    <location>
        <begin position="175"/>
        <end position="195"/>
    </location>
</feature>
<dbReference type="PANTHER" id="PTHR11863">
    <property type="entry name" value="STEROL DESATURASE"/>
    <property type="match status" value="1"/>
</dbReference>
<keyword evidence="8" id="KW-1185">Reference proteome</keyword>
<reference evidence="8" key="1">
    <citation type="submission" date="2016-04" db="EMBL/GenBank/DDBJ databases">
        <authorList>
            <person name="Chen L."/>
            <person name="Zhuang W."/>
            <person name="Wang G."/>
        </authorList>
    </citation>
    <scope>NUCLEOTIDE SEQUENCE [LARGE SCALE GENOMIC DNA]</scope>
    <source>
        <strain evidence="8">17621</strain>
    </source>
</reference>
<gene>
    <name evidence="7" type="ORF">A4H97_24330</name>
</gene>
<comment type="caution">
    <text evidence="7">The sequence shown here is derived from an EMBL/GenBank/DDBJ whole genome shotgun (WGS) entry which is preliminary data.</text>
</comment>
<keyword evidence="2 5" id="KW-0812">Transmembrane</keyword>
<dbReference type="Pfam" id="PF04116">
    <property type="entry name" value="FA_hydroxylase"/>
    <property type="match status" value="1"/>
</dbReference>
<evidence type="ECO:0000256" key="1">
    <source>
        <dbReference type="ARBA" id="ARBA00004370"/>
    </source>
</evidence>
<name>A0A1V9F3E5_9BACT</name>
<feature type="transmembrane region" description="Helical" evidence="5">
    <location>
        <begin position="100"/>
        <end position="119"/>
    </location>
</feature>
<evidence type="ECO:0000313" key="7">
    <source>
        <dbReference type="EMBL" id="OQP52894.1"/>
    </source>
</evidence>
<dbReference type="GO" id="GO:0016020">
    <property type="term" value="C:membrane"/>
    <property type="evidence" value="ECO:0007669"/>
    <property type="project" value="UniProtKB-SubCell"/>
</dbReference>
<accession>A0A1V9F3E5</accession>
<protein>
    <recommendedName>
        <fullName evidence="6">Fatty acid hydroxylase domain-containing protein</fullName>
    </recommendedName>
</protein>
<dbReference type="GO" id="GO:0005506">
    <property type="term" value="F:iron ion binding"/>
    <property type="evidence" value="ECO:0007669"/>
    <property type="project" value="InterPro"/>
</dbReference>
<dbReference type="GO" id="GO:0008610">
    <property type="term" value="P:lipid biosynthetic process"/>
    <property type="evidence" value="ECO:0007669"/>
    <property type="project" value="InterPro"/>
</dbReference>
<comment type="subcellular location">
    <subcellularLocation>
        <location evidence="1">Membrane</location>
    </subcellularLocation>
</comment>
<evidence type="ECO:0000259" key="6">
    <source>
        <dbReference type="Pfam" id="PF04116"/>
    </source>
</evidence>
<dbReference type="GO" id="GO:0016491">
    <property type="term" value="F:oxidoreductase activity"/>
    <property type="evidence" value="ECO:0007669"/>
    <property type="project" value="InterPro"/>
</dbReference>
<feature type="domain" description="Fatty acid hydroxylase" evidence="6">
    <location>
        <begin position="107"/>
        <end position="241"/>
    </location>
</feature>
<keyword evidence="4 5" id="KW-0472">Membrane</keyword>
<organism evidence="7 8">
    <name type="scientific">Niastella yeongjuensis</name>
    <dbReference type="NCBI Taxonomy" id="354355"/>
    <lineage>
        <taxon>Bacteria</taxon>
        <taxon>Pseudomonadati</taxon>
        <taxon>Bacteroidota</taxon>
        <taxon>Chitinophagia</taxon>
        <taxon>Chitinophagales</taxon>
        <taxon>Chitinophagaceae</taxon>
        <taxon>Niastella</taxon>
    </lineage>
</organism>
<proteinExistence type="predicted"/>
<dbReference type="Proteomes" id="UP000192610">
    <property type="component" value="Unassembled WGS sequence"/>
</dbReference>
<sequence length="273" mass="32393">MIKPIVMFDHIPFAYIVASILLRYLVIAGIAYGLFYYWQRTKWYHRKIQPHFPKPAIVRQEFLYSLTAVVIFAVVVHLVYTDPVKKYTKVYTNIHDHSMGYFFISVVSCIVMHDTYFYWSHRLMHWKKIFRYVHHIHHKSHNPTPWAAFSFHPVESLVEAGIVPLAAFTMPIHPLAFSLFGLYMIIMNVLGHLGYELFPAGMLKNKWLNWHNTSTHHNMHHHYSKCNYGLYFNIWDRIMKTNHIRYEETFEKAASGQQALAINQKSSIIYKTE</sequence>
<feature type="transmembrane region" description="Helical" evidence="5">
    <location>
        <begin position="12"/>
        <end position="38"/>
    </location>
</feature>
<evidence type="ECO:0000313" key="8">
    <source>
        <dbReference type="Proteomes" id="UP000192610"/>
    </source>
</evidence>
<dbReference type="STRING" id="354355.SAMN05660816_04754"/>
<evidence type="ECO:0000256" key="3">
    <source>
        <dbReference type="ARBA" id="ARBA00022989"/>
    </source>
</evidence>
<feature type="transmembrane region" description="Helical" evidence="5">
    <location>
        <begin position="62"/>
        <end position="80"/>
    </location>
</feature>
<evidence type="ECO:0000256" key="5">
    <source>
        <dbReference type="SAM" id="Phobius"/>
    </source>
</evidence>